<gene>
    <name evidence="10" type="ORF">Amac_094370</name>
</gene>
<feature type="region of interest" description="Disordered" evidence="8">
    <location>
        <begin position="346"/>
        <end position="379"/>
    </location>
</feature>
<dbReference type="Proteomes" id="UP000331127">
    <property type="component" value="Unassembled WGS sequence"/>
</dbReference>
<keyword evidence="11" id="KW-1185">Reference proteome</keyword>
<dbReference type="RefSeq" id="WP_344447850.1">
    <property type="nucleotide sequence ID" value="NZ_BAAAHL010000017.1"/>
</dbReference>
<feature type="transmembrane region" description="Helical" evidence="9">
    <location>
        <begin position="151"/>
        <end position="176"/>
    </location>
</feature>
<name>A0A5M3X6S0_9ACTN</name>
<comment type="similarity">
    <text evidence="2">Belongs to the autoinducer-2 exporter (AI-2E) (TC 2.A.86) family.</text>
</comment>
<evidence type="ECO:0000256" key="8">
    <source>
        <dbReference type="SAM" id="MobiDB-lite"/>
    </source>
</evidence>
<feature type="transmembrane region" description="Helical" evidence="9">
    <location>
        <begin position="308"/>
        <end position="341"/>
    </location>
</feature>
<feature type="transmembrane region" description="Helical" evidence="9">
    <location>
        <begin position="266"/>
        <end position="288"/>
    </location>
</feature>
<protein>
    <submittedName>
        <fullName evidence="10">AI-2E family transporter</fullName>
    </submittedName>
</protein>
<evidence type="ECO:0000256" key="6">
    <source>
        <dbReference type="ARBA" id="ARBA00022989"/>
    </source>
</evidence>
<feature type="compositionally biased region" description="Pro residues" evidence="8">
    <location>
        <begin position="366"/>
        <end position="379"/>
    </location>
</feature>
<sequence>MKPANAENGGGALYRASLTAKHILILIALVAVVLWVLYQVRTVAITVVFAIFLTALMYPPARWLRSRGLNRTLSTVLVIVGGMALFAGFIAILVPPTISGFGQLGASVDTAVADLQTFAASLGLDQARLDELIAQARTFIEERGQVIATGALTGVTIAGEIVIGAVLAVILAIYLVHSGDVLLRWVADLAPRPSRPHIVNTSRVVFDVVGRYIRGVAAVGFVDGFFIGLALWILGVPIALPLAVLTFLGAFLPVVGAFLAGLLAAVVAFVAQGWLVALIVIAVVILIQQLEGHVLAPMIYGKALDLPGAIILVALAIGSVIAGIVGAFLAAPVTSVIVALIRNAQGRSPDSGPPVTPPPDDQKPAAPAPPPKPAPEPAT</sequence>
<feature type="transmembrane region" description="Helical" evidence="9">
    <location>
        <begin position="73"/>
        <end position="94"/>
    </location>
</feature>
<accession>A0A5M3X6S0</accession>
<dbReference type="InterPro" id="IPR002549">
    <property type="entry name" value="AI-2E-like"/>
</dbReference>
<reference evidence="10 11" key="1">
    <citation type="submission" date="2019-10" db="EMBL/GenBank/DDBJ databases">
        <title>Whole genome shotgun sequence of Acrocarpospora macrocephala NBRC 16266.</title>
        <authorList>
            <person name="Ichikawa N."/>
            <person name="Kimura A."/>
            <person name="Kitahashi Y."/>
            <person name="Komaki H."/>
            <person name="Oguchi A."/>
        </authorList>
    </citation>
    <scope>NUCLEOTIDE SEQUENCE [LARGE SCALE GENOMIC DNA]</scope>
    <source>
        <strain evidence="10 11">NBRC 16266</strain>
    </source>
</reference>
<dbReference type="Pfam" id="PF01594">
    <property type="entry name" value="AI-2E_transport"/>
    <property type="match status" value="1"/>
</dbReference>
<keyword evidence="4" id="KW-1003">Cell membrane</keyword>
<evidence type="ECO:0000313" key="11">
    <source>
        <dbReference type="Proteomes" id="UP000331127"/>
    </source>
</evidence>
<keyword evidence="5 9" id="KW-0812">Transmembrane</keyword>
<feature type="transmembrane region" description="Helical" evidence="9">
    <location>
        <begin position="212"/>
        <end position="234"/>
    </location>
</feature>
<evidence type="ECO:0000313" key="10">
    <source>
        <dbReference type="EMBL" id="GES15839.1"/>
    </source>
</evidence>
<organism evidence="10 11">
    <name type="scientific">Acrocarpospora macrocephala</name>
    <dbReference type="NCBI Taxonomy" id="150177"/>
    <lineage>
        <taxon>Bacteria</taxon>
        <taxon>Bacillati</taxon>
        <taxon>Actinomycetota</taxon>
        <taxon>Actinomycetes</taxon>
        <taxon>Streptosporangiales</taxon>
        <taxon>Streptosporangiaceae</taxon>
        <taxon>Acrocarpospora</taxon>
    </lineage>
</organism>
<evidence type="ECO:0000256" key="9">
    <source>
        <dbReference type="SAM" id="Phobius"/>
    </source>
</evidence>
<keyword evidence="6 9" id="KW-1133">Transmembrane helix</keyword>
<dbReference type="GO" id="GO:0005886">
    <property type="term" value="C:plasma membrane"/>
    <property type="evidence" value="ECO:0007669"/>
    <property type="project" value="UniProtKB-SubCell"/>
</dbReference>
<evidence type="ECO:0000256" key="5">
    <source>
        <dbReference type="ARBA" id="ARBA00022692"/>
    </source>
</evidence>
<dbReference type="AlphaFoldDB" id="A0A5M3X6S0"/>
<evidence type="ECO:0000256" key="4">
    <source>
        <dbReference type="ARBA" id="ARBA00022475"/>
    </source>
</evidence>
<evidence type="ECO:0000256" key="2">
    <source>
        <dbReference type="ARBA" id="ARBA00009773"/>
    </source>
</evidence>
<keyword evidence="3" id="KW-0813">Transport</keyword>
<feature type="transmembrane region" description="Helical" evidence="9">
    <location>
        <begin position="43"/>
        <end position="61"/>
    </location>
</feature>
<feature type="transmembrane region" description="Helical" evidence="9">
    <location>
        <begin position="240"/>
        <end position="259"/>
    </location>
</feature>
<dbReference type="PANTHER" id="PTHR21716:SF53">
    <property type="entry name" value="PERMEASE PERM-RELATED"/>
    <property type="match status" value="1"/>
</dbReference>
<dbReference type="PANTHER" id="PTHR21716">
    <property type="entry name" value="TRANSMEMBRANE PROTEIN"/>
    <property type="match status" value="1"/>
</dbReference>
<evidence type="ECO:0000256" key="1">
    <source>
        <dbReference type="ARBA" id="ARBA00004651"/>
    </source>
</evidence>
<proteinExistence type="inferred from homology"/>
<keyword evidence="7 9" id="KW-0472">Membrane</keyword>
<comment type="caution">
    <text evidence="10">The sequence shown here is derived from an EMBL/GenBank/DDBJ whole genome shotgun (WGS) entry which is preliminary data.</text>
</comment>
<evidence type="ECO:0000256" key="3">
    <source>
        <dbReference type="ARBA" id="ARBA00022448"/>
    </source>
</evidence>
<feature type="transmembrane region" description="Helical" evidence="9">
    <location>
        <begin position="12"/>
        <end position="37"/>
    </location>
</feature>
<dbReference type="GO" id="GO:0055085">
    <property type="term" value="P:transmembrane transport"/>
    <property type="evidence" value="ECO:0007669"/>
    <property type="project" value="TreeGrafter"/>
</dbReference>
<comment type="subcellular location">
    <subcellularLocation>
        <location evidence="1">Cell membrane</location>
        <topology evidence="1">Multi-pass membrane protein</topology>
    </subcellularLocation>
</comment>
<evidence type="ECO:0000256" key="7">
    <source>
        <dbReference type="ARBA" id="ARBA00023136"/>
    </source>
</evidence>
<dbReference type="EMBL" id="BLAE01000085">
    <property type="protein sequence ID" value="GES15839.1"/>
    <property type="molecule type" value="Genomic_DNA"/>
</dbReference>